<protein>
    <submittedName>
        <fullName evidence="1">Uncharacterized protein</fullName>
    </submittedName>
</protein>
<gene>
    <name evidence="1" type="ORF">SLEP1_g40357</name>
</gene>
<dbReference type="Proteomes" id="UP001054252">
    <property type="component" value="Unassembled WGS sequence"/>
</dbReference>
<organism evidence="1 2">
    <name type="scientific">Rubroshorea leprosula</name>
    <dbReference type="NCBI Taxonomy" id="152421"/>
    <lineage>
        <taxon>Eukaryota</taxon>
        <taxon>Viridiplantae</taxon>
        <taxon>Streptophyta</taxon>
        <taxon>Embryophyta</taxon>
        <taxon>Tracheophyta</taxon>
        <taxon>Spermatophyta</taxon>
        <taxon>Magnoliopsida</taxon>
        <taxon>eudicotyledons</taxon>
        <taxon>Gunneridae</taxon>
        <taxon>Pentapetalae</taxon>
        <taxon>rosids</taxon>
        <taxon>malvids</taxon>
        <taxon>Malvales</taxon>
        <taxon>Dipterocarpaceae</taxon>
        <taxon>Rubroshorea</taxon>
    </lineage>
</organism>
<sequence length="42" mass="4760">METKSNRLDELVKMVRDLGEENQDDFQQFQAILGSANLGDFG</sequence>
<reference evidence="1 2" key="1">
    <citation type="journal article" date="2021" name="Commun. Biol.">
        <title>The genome of Shorea leprosula (Dipterocarpaceae) highlights the ecological relevance of drought in aseasonal tropical rainforests.</title>
        <authorList>
            <person name="Ng K.K.S."/>
            <person name="Kobayashi M.J."/>
            <person name="Fawcett J.A."/>
            <person name="Hatakeyama M."/>
            <person name="Paape T."/>
            <person name="Ng C.H."/>
            <person name="Ang C.C."/>
            <person name="Tnah L.H."/>
            <person name="Lee C.T."/>
            <person name="Nishiyama T."/>
            <person name="Sese J."/>
            <person name="O'Brien M.J."/>
            <person name="Copetti D."/>
            <person name="Mohd Noor M.I."/>
            <person name="Ong R.C."/>
            <person name="Putra M."/>
            <person name="Sireger I.Z."/>
            <person name="Indrioko S."/>
            <person name="Kosugi Y."/>
            <person name="Izuno A."/>
            <person name="Isagi Y."/>
            <person name="Lee S.L."/>
            <person name="Shimizu K.K."/>
        </authorList>
    </citation>
    <scope>NUCLEOTIDE SEQUENCE [LARGE SCALE GENOMIC DNA]</scope>
    <source>
        <strain evidence="1">214</strain>
    </source>
</reference>
<evidence type="ECO:0000313" key="2">
    <source>
        <dbReference type="Proteomes" id="UP001054252"/>
    </source>
</evidence>
<proteinExistence type="predicted"/>
<dbReference type="EMBL" id="BPVZ01000092">
    <property type="protein sequence ID" value="GKV31685.1"/>
    <property type="molecule type" value="Genomic_DNA"/>
</dbReference>
<dbReference type="AlphaFoldDB" id="A0AAV5L3J2"/>
<evidence type="ECO:0000313" key="1">
    <source>
        <dbReference type="EMBL" id="GKV31685.1"/>
    </source>
</evidence>
<name>A0AAV5L3J2_9ROSI</name>
<keyword evidence="2" id="KW-1185">Reference proteome</keyword>
<comment type="caution">
    <text evidence="1">The sequence shown here is derived from an EMBL/GenBank/DDBJ whole genome shotgun (WGS) entry which is preliminary data.</text>
</comment>
<accession>A0AAV5L3J2</accession>